<dbReference type="GO" id="GO:0016706">
    <property type="term" value="F:2-oxoglutarate-dependent dioxygenase activity"/>
    <property type="evidence" value="ECO:0007669"/>
    <property type="project" value="UniProtKB-ARBA"/>
</dbReference>
<keyword evidence="2" id="KW-0223">Dioxygenase</keyword>
<dbReference type="Pfam" id="PF05721">
    <property type="entry name" value="PhyH"/>
    <property type="match status" value="1"/>
</dbReference>
<protein>
    <submittedName>
        <fullName evidence="2">Phytanoyl-CoA dioxygenase family protein</fullName>
    </submittedName>
</protein>
<dbReference type="OrthoDB" id="9796766at2"/>
<dbReference type="InterPro" id="IPR008775">
    <property type="entry name" value="Phytyl_CoA_dOase-like"/>
</dbReference>
<proteinExistence type="predicted"/>
<evidence type="ECO:0000313" key="2">
    <source>
        <dbReference type="EMBL" id="RJF94762.1"/>
    </source>
</evidence>
<dbReference type="SUPFAM" id="SSF51197">
    <property type="entry name" value="Clavaminate synthase-like"/>
    <property type="match status" value="1"/>
</dbReference>
<keyword evidence="3" id="KW-1185">Reference proteome</keyword>
<keyword evidence="2" id="KW-0560">Oxidoreductase</keyword>
<dbReference type="AlphaFoldDB" id="A0A418WU26"/>
<dbReference type="RefSeq" id="WP_119776230.1">
    <property type="nucleotide sequence ID" value="NZ_QYUK01000008.1"/>
</dbReference>
<reference evidence="2 3" key="1">
    <citation type="submission" date="2018-09" db="EMBL/GenBank/DDBJ databases">
        <authorList>
            <person name="Zhu H."/>
        </authorList>
    </citation>
    <scope>NUCLEOTIDE SEQUENCE [LARGE SCALE GENOMIC DNA]</scope>
    <source>
        <strain evidence="2 3">K1W22B-8</strain>
    </source>
</reference>
<name>A0A418WU26_9PROT</name>
<sequence>MEVAPHLPPDATPGDVVDSLRKYGYAIVDELASSELMDRIAAQMKPYVDRSLHGDDNFVGKLTKRTGAMIARSAAARELVMNPTAIATAGKFLSHASAFQLHLTQVISVFPGSKAQPIHRDQVAWDFFPFPQDYEVQCNLLWAMTDYTEEMGATRVVPGSHLMPDKEYAVEESIPAVMKRGSALFYTGKVYHGAGENKSDTIRQAINITYAVGWVRQEENQYLACPLEVARTLPEDLLKVMGYQMGCFAMGYVGDFEDPMTVIKEPEVRAVFNVDMLQKKSGEAQDAAMLLRGGQAA</sequence>
<dbReference type="EMBL" id="QYUK01000008">
    <property type="protein sequence ID" value="RJF94762.1"/>
    <property type="molecule type" value="Genomic_DNA"/>
</dbReference>
<dbReference type="PANTHER" id="PTHR20883">
    <property type="entry name" value="PHYTANOYL-COA DIOXYGENASE DOMAIN CONTAINING 1"/>
    <property type="match status" value="1"/>
</dbReference>
<dbReference type="PANTHER" id="PTHR20883:SF48">
    <property type="entry name" value="ECTOINE DIOXYGENASE"/>
    <property type="match status" value="1"/>
</dbReference>
<comment type="caution">
    <text evidence="2">The sequence shown here is derived from an EMBL/GenBank/DDBJ whole genome shotgun (WGS) entry which is preliminary data.</text>
</comment>
<dbReference type="GO" id="GO:0005506">
    <property type="term" value="F:iron ion binding"/>
    <property type="evidence" value="ECO:0007669"/>
    <property type="project" value="UniProtKB-ARBA"/>
</dbReference>
<evidence type="ECO:0000256" key="1">
    <source>
        <dbReference type="ARBA" id="ARBA00001954"/>
    </source>
</evidence>
<dbReference type="Proteomes" id="UP000284605">
    <property type="component" value="Unassembled WGS sequence"/>
</dbReference>
<dbReference type="Gene3D" id="2.60.120.620">
    <property type="entry name" value="q2cbj1_9rhob like domain"/>
    <property type="match status" value="1"/>
</dbReference>
<gene>
    <name evidence="2" type="ORF">D3874_02805</name>
</gene>
<accession>A0A418WU26</accession>
<comment type="cofactor">
    <cofactor evidence="1">
        <name>Fe(2+)</name>
        <dbReference type="ChEBI" id="CHEBI:29033"/>
    </cofactor>
</comment>
<organism evidence="2 3">
    <name type="scientific">Oleomonas cavernae</name>
    <dbReference type="NCBI Taxonomy" id="2320859"/>
    <lineage>
        <taxon>Bacteria</taxon>
        <taxon>Pseudomonadati</taxon>
        <taxon>Pseudomonadota</taxon>
        <taxon>Alphaproteobacteria</taxon>
        <taxon>Acetobacterales</taxon>
        <taxon>Acetobacteraceae</taxon>
        <taxon>Oleomonas</taxon>
    </lineage>
</organism>
<evidence type="ECO:0000313" key="3">
    <source>
        <dbReference type="Proteomes" id="UP000284605"/>
    </source>
</evidence>